<comment type="caution">
    <text evidence="3">Lacks conserved residue(s) required for the propagation of feature annotation.</text>
</comment>
<dbReference type="Proteomes" id="UP000265080">
    <property type="component" value="Chromosome 11"/>
</dbReference>
<dbReference type="GeneTree" id="ENSGT00940000155208"/>
<evidence type="ECO:0000256" key="3">
    <source>
        <dbReference type="PROSITE-ProRule" id="PRU00121"/>
    </source>
</evidence>
<dbReference type="Ensembl" id="ENSAPET00000017415.1">
    <property type="protein sequence ID" value="ENSAPEP00000016951.1"/>
    <property type="gene ID" value="ENSAPEG00000012096.1"/>
</dbReference>
<evidence type="ECO:0000256" key="2">
    <source>
        <dbReference type="ARBA" id="ARBA00023157"/>
    </source>
</evidence>
<reference evidence="7 8" key="1">
    <citation type="submission" date="2018-03" db="EMBL/GenBank/DDBJ databases">
        <title>Finding Nemo's genes: A chromosome-scale reference assembly of the genome of the orange clownfish Amphiprion percula.</title>
        <authorList>
            <person name="Lehmann R."/>
        </authorList>
    </citation>
    <scope>NUCLEOTIDE SEQUENCE</scope>
</reference>
<dbReference type="InterPro" id="IPR000001">
    <property type="entry name" value="Kringle"/>
</dbReference>
<evidence type="ECO:0000256" key="4">
    <source>
        <dbReference type="SAM" id="SignalP"/>
    </source>
</evidence>
<dbReference type="AlphaFoldDB" id="A0A3P8SZJ0"/>
<dbReference type="SMART" id="SM00130">
    <property type="entry name" value="KR"/>
    <property type="match status" value="1"/>
</dbReference>
<dbReference type="SUPFAM" id="SSF57440">
    <property type="entry name" value="Kringle-like"/>
    <property type="match status" value="1"/>
</dbReference>
<feature type="domain" description="Apple" evidence="6">
    <location>
        <begin position="15"/>
        <end position="96"/>
    </location>
</feature>
<organism evidence="7 8">
    <name type="scientific">Amphiprion percula</name>
    <name type="common">Orange clownfish</name>
    <name type="synonym">Lutjanus percula</name>
    <dbReference type="NCBI Taxonomy" id="161767"/>
    <lineage>
        <taxon>Eukaryota</taxon>
        <taxon>Metazoa</taxon>
        <taxon>Chordata</taxon>
        <taxon>Craniata</taxon>
        <taxon>Vertebrata</taxon>
        <taxon>Euteleostomi</taxon>
        <taxon>Actinopterygii</taxon>
        <taxon>Neopterygii</taxon>
        <taxon>Teleostei</taxon>
        <taxon>Neoteleostei</taxon>
        <taxon>Acanthomorphata</taxon>
        <taxon>Ovalentaria</taxon>
        <taxon>Pomacentridae</taxon>
        <taxon>Amphiprion</taxon>
    </lineage>
</organism>
<dbReference type="PROSITE" id="PS50070">
    <property type="entry name" value="KRINGLE_2"/>
    <property type="match status" value="1"/>
</dbReference>
<dbReference type="SUPFAM" id="SSF57414">
    <property type="entry name" value="Hairpin loop containing domain-like"/>
    <property type="match status" value="1"/>
</dbReference>
<accession>A0A3P8SZJ0</accession>
<dbReference type="STRING" id="161767.ENSAPEP00000016951"/>
<protein>
    <recommendedName>
        <fullName evidence="9">Apple domain-containing protein</fullName>
    </recommendedName>
</protein>
<keyword evidence="1 3" id="KW-0420">Kringle</keyword>
<dbReference type="InterPro" id="IPR003609">
    <property type="entry name" value="Pan_app"/>
</dbReference>
<name>A0A3P8SZJ0_AMPPE</name>
<evidence type="ECO:0000256" key="1">
    <source>
        <dbReference type="ARBA" id="ARBA00022572"/>
    </source>
</evidence>
<evidence type="ECO:0000259" key="6">
    <source>
        <dbReference type="PROSITE" id="PS50948"/>
    </source>
</evidence>
<keyword evidence="2" id="KW-1015">Disulfide bond</keyword>
<dbReference type="PROSITE" id="PS50948">
    <property type="entry name" value="PAN"/>
    <property type="match status" value="1"/>
</dbReference>
<evidence type="ECO:0008006" key="9">
    <source>
        <dbReference type="Google" id="ProtNLM"/>
    </source>
</evidence>
<feature type="signal peptide" evidence="4">
    <location>
        <begin position="1"/>
        <end position="23"/>
    </location>
</feature>
<feature type="domain" description="Kringle" evidence="5">
    <location>
        <begin position="99"/>
        <end position="146"/>
    </location>
</feature>
<evidence type="ECO:0000259" key="5">
    <source>
        <dbReference type="PROSITE" id="PS50070"/>
    </source>
</evidence>
<reference evidence="7" key="3">
    <citation type="submission" date="2025-09" db="UniProtKB">
        <authorList>
            <consortium name="Ensembl"/>
        </authorList>
    </citation>
    <scope>IDENTIFICATION</scope>
</reference>
<dbReference type="Gene3D" id="2.40.20.10">
    <property type="entry name" value="Plasminogen Kringle 4"/>
    <property type="match status" value="1"/>
</dbReference>
<dbReference type="Pfam" id="PF00024">
    <property type="entry name" value="PAN_1"/>
    <property type="match status" value="1"/>
</dbReference>
<evidence type="ECO:0000313" key="7">
    <source>
        <dbReference type="Ensembl" id="ENSAPEP00000016951.1"/>
    </source>
</evidence>
<dbReference type="Gene3D" id="3.50.4.10">
    <property type="entry name" value="Hepatocyte Growth Factor"/>
    <property type="match status" value="1"/>
</dbReference>
<evidence type="ECO:0000313" key="8">
    <source>
        <dbReference type="Proteomes" id="UP000265080"/>
    </source>
</evidence>
<dbReference type="InterPro" id="IPR013806">
    <property type="entry name" value="Kringle-like"/>
</dbReference>
<dbReference type="InterPro" id="IPR038178">
    <property type="entry name" value="Kringle_sf"/>
</dbReference>
<proteinExistence type="predicted"/>
<keyword evidence="8" id="KW-1185">Reference proteome</keyword>
<dbReference type="FunFam" id="3.50.4.10:FF:000027">
    <property type="entry name" value="Plasminogen"/>
    <property type="match status" value="1"/>
</dbReference>
<reference evidence="7" key="2">
    <citation type="submission" date="2025-08" db="UniProtKB">
        <authorList>
            <consortium name="Ensembl"/>
        </authorList>
    </citation>
    <scope>IDENTIFICATION</scope>
</reference>
<keyword evidence="4" id="KW-0732">Signal</keyword>
<feature type="chain" id="PRO_5018038013" description="Apple domain-containing protein" evidence="4">
    <location>
        <begin position="24"/>
        <end position="146"/>
    </location>
</feature>
<dbReference type="CDD" id="cd01099">
    <property type="entry name" value="PAN_AP_HGF"/>
    <property type="match status" value="1"/>
</dbReference>
<sequence length="146" mass="16309">MDLYKAAFLLGALICTGGTDVDGYSKTEGASIISLRKRQYSVNTVAECATKCNTETSFTCSFIYIEKDQECWTAESNSKTELILRRTSTALYEKNFLLECVNGIGTDYRGTKAKTKSEKVCQRWQAKYPHRPIHTTDSSPSRPGVL</sequence>